<evidence type="ECO:0000313" key="1">
    <source>
        <dbReference type="EMBL" id="KAG8061416.1"/>
    </source>
</evidence>
<proteinExistence type="predicted"/>
<dbReference type="OrthoDB" id="1723335at2759"/>
<accession>A0A8J5SSX1</accession>
<dbReference type="PANTHER" id="PTHR31300">
    <property type="entry name" value="LIPASE"/>
    <property type="match status" value="1"/>
</dbReference>
<evidence type="ECO:0000313" key="2">
    <source>
        <dbReference type="Proteomes" id="UP000729402"/>
    </source>
</evidence>
<reference evidence="1" key="2">
    <citation type="submission" date="2021-02" db="EMBL/GenBank/DDBJ databases">
        <authorList>
            <person name="Kimball J.A."/>
            <person name="Haas M.W."/>
            <person name="Macchietto M."/>
            <person name="Kono T."/>
            <person name="Duquette J."/>
            <person name="Shao M."/>
        </authorList>
    </citation>
    <scope>NUCLEOTIDE SEQUENCE</scope>
    <source>
        <tissue evidence="1">Fresh leaf tissue</tissue>
    </source>
</reference>
<gene>
    <name evidence="1" type="ORF">GUJ93_ZPchr0003g17260</name>
</gene>
<dbReference type="EMBL" id="JAAALK010000286">
    <property type="protein sequence ID" value="KAG8061416.1"/>
    <property type="molecule type" value="Genomic_DNA"/>
</dbReference>
<sequence>MASEMWYIELVVGGSKVHAGCNGKLMWRHTLCLGAHAARGLARPMHRALQGLDPLAAASMFHSEAVYCIRERNVNMAYCSILKLCTDPETLKACNEGLAEITRYVIFSSFMVESKVSMVVYILRLVRSSSFHLAFTASQLKVAFGSGDPPPFFLSSGCWAPPWQPQPLAQSWWLAWAFPLLPPACYGDKILQSNPLALDATKCCADGVPVVMGEPLTISASPLAASRRRAGT</sequence>
<name>A0A8J5SSX1_ZIZPA</name>
<comment type="caution">
    <text evidence="1">The sequence shown here is derived from an EMBL/GenBank/DDBJ whole genome shotgun (WGS) entry which is preliminary data.</text>
</comment>
<organism evidence="1 2">
    <name type="scientific">Zizania palustris</name>
    <name type="common">Northern wild rice</name>
    <dbReference type="NCBI Taxonomy" id="103762"/>
    <lineage>
        <taxon>Eukaryota</taxon>
        <taxon>Viridiplantae</taxon>
        <taxon>Streptophyta</taxon>
        <taxon>Embryophyta</taxon>
        <taxon>Tracheophyta</taxon>
        <taxon>Spermatophyta</taxon>
        <taxon>Magnoliopsida</taxon>
        <taxon>Liliopsida</taxon>
        <taxon>Poales</taxon>
        <taxon>Poaceae</taxon>
        <taxon>BOP clade</taxon>
        <taxon>Oryzoideae</taxon>
        <taxon>Oryzeae</taxon>
        <taxon>Zizaniinae</taxon>
        <taxon>Zizania</taxon>
    </lineage>
</organism>
<reference evidence="1" key="1">
    <citation type="journal article" date="2021" name="bioRxiv">
        <title>Whole Genome Assembly and Annotation of Northern Wild Rice, Zizania palustris L., Supports a Whole Genome Duplication in the Zizania Genus.</title>
        <authorList>
            <person name="Haas M."/>
            <person name="Kono T."/>
            <person name="Macchietto M."/>
            <person name="Millas R."/>
            <person name="McGilp L."/>
            <person name="Shao M."/>
            <person name="Duquette J."/>
            <person name="Hirsch C.N."/>
            <person name="Kimball J."/>
        </authorList>
    </citation>
    <scope>NUCLEOTIDE SEQUENCE</scope>
    <source>
        <tissue evidence="1">Fresh leaf tissue</tissue>
    </source>
</reference>
<dbReference type="Proteomes" id="UP000729402">
    <property type="component" value="Unassembled WGS sequence"/>
</dbReference>
<dbReference type="Pfam" id="PF04788">
    <property type="entry name" value="DUF620"/>
    <property type="match status" value="1"/>
</dbReference>
<dbReference type="InterPro" id="IPR006873">
    <property type="entry name" value="DUF620"/>
</dbReference>
<dbReference type="PANTHER" id="PTHR31300:SF23">
    <property type="entry name" value="OS03G0606100 PROTEIN"/>
    <property type="match status" value="1"/>
</dbReference>
<protein>
    <submittedName>
        <fullName evidence="1">Uncharacterized protein</fullName>
    </submittedName>
</protein>
<keyword evidence="2" id="KW-1185">Reference proteome</keyword>
<dbReference type="AlphaFoldDB" id="A0A8J5SSX1"/>